<feature type="transmembrane region" description="Helical" evidence="2">
    <location>
        <begin position="128"/>
        <end position="145"/>
    </location>
</feature>
<dbReference type="InterPro" id="IPR001387">
    <property type="entry name" value="Cro/C1-type_HTH"/>
</dbReference>
<dbReference type="Proteomes" id="UP000003793">
    <property type="component" value="Unassembled WGS sequence"/>
</dbReference>
<dbReference type="CDD" id="cd00093">
    <property type="entry name" value="HTH_XRE"/>
    <property type="match status" value="1"/>
</dbReference>
<keyword evidence="1 4" id="KW-0238">DNA-binding</keyword>
<gene>
    <name evidence="4" type="ORF">COPCOM_03430</name>
</gene>
<dbReference type="SMART" id="SM00530">
    <property type="entry name" value="HTH_XRE"/>
    <property type="match status" value="1"/>
</dbReference>
<feature type="domain" description="HTH cro/C1-type" evidence="3">
    <location>
        <begin position="26"/>
        <end position="80"/>
    </location>
</feature>
<dbReference type="SUPFAM" id="SSF47413">
    <property type="entry name" value="lambda repressor-like DNA-binding domains"/>
    <property type="match status" value="1"/>
</dbReference>
<dbReference type="InterPro" id="IPR010982">
    <property type="entry name" value="Lambda_DNA-bd_dom_sf"/>
</dbReference>
<feature type="transmembrane region" description="Helical" evidence="2">
    <location>
        <begin position="102"/>
        <end position="122"/>
    </location>
</feature>
<evidence type="ECO:0000313" key="5">
    <source>
        <dbReference type="Proteomes" id="UP000003793"/>
    </source>
</evidence>
<evidence type="ECO:0000256" key="2">
    <source>
        <dbReference type="SAM" id="Phobius"/>
    </source>
</evidence>
<dbReference type="PROSITE" id="PS50943">
    <property type="entry name" value="HTH_CROC1"/>
    <property type="match status" value="1"/>
</dbReference>
<evidence type="ECO:0000256" key="1">
    <source>
        <dbReference type="ARBA" id="ARBA00023125"/>
    </source>
</evidence>
<reference evidence="4 5" key="1">
    <citation type="submission" date="2009-02" db="EMBL/GenBank/DDBJ databases">
        <authorList>
            <person name="Fulton L."/>
            <person name="Clifton S."/>
            <person name="Fulton B."/>
            <person name="Xu J."/>
            <person name="Minx P."/>
            <person name="Pepin K.H."/>
            <person name="Johnson M."/>
            <person name="Bhonagiri V."/>
            <person name="Nash W.E."/>
            <person name="Mardis E.R."/>
            <person name="Wilson R.K."/>
        </authorList>
    </citation>
    <scope>NUCLEOTIDE SEQUENCE [LARGE SCALE GENOMIC DNA]</scope>
    <source>
        <strain evidence="4 5">ATCC 27758</strain>
    </source>
</reference>
<keyword evidence="2" id="KW-0472">Membrane</keyword>
<evidence type="ECO:0000259" key="3">
    <source>
        <dbReference type="PROSITE" id="PS50943"/>
    </source>
</evidence>
<dbReference type="Pfam" id="PF01381">
    <property type="entry name" value="HTH_3"/>
    <property type="match status" value="1"/>
</dbReference>
<dbReference type="EMBL" id="ABVR01000045">
    <property type="protein sequence ID" value="EEG88095.1"/>
    <property type="molecule type" value="Genomic_DNA"/>
</dbReference>
<keyword evidence="2" id="KW-0812">Transmembrane</keyword>
<dbReference type="GO" id="GO:0003677">
    <property type="term" value="F:DNA binding"/>
    <property type="evidence" value="ECO:0007669"/>
    <property type="project" value="UniProtKB-KW"/>
</dbReference>
<reference evidence="4 5" key="2">
    <citation type="submission" date="2009-03" db="EMBL/GenBank/DDBJ databases">
        <title>Draft genome sequence of Coprococcus comes (ATCC 27758).</title>
        <authorList>
            <person name="Sudarsanam P."/>
            <person name="Ley R."/>
            <person name="Guruge J."/>
            <person name="Turnbaugh P.J."/>
            <person name="Mahowald M."/>
            <person name="Liep D."/>
            <person name="Gordon J."/>
        </authorList>
    </citation>
    <scope>NUCLEOTIDE SEQUENCE [LARGE SCALE GENOMIC DNA]</scope>
    <source>
        <strain evidence="4 5">ATCC 27758</strain>
    </source>
</reference>
<dbReference type="AlphaFoldDB" id="C0BE18"/>
<accession>C0BE18</accession>
<proteinExistence type="predicted"/>
<evidence type="ECO:0000313" key="4">
    <source>
        <dbReference type="EMBL" id="EEG88095.1"/>
    </source>
</evidence>
<protein>
    <submittedName>
        <fullName evidence="4">DNA-binding helix-turn-helix protein</fullName>
    </submittedName>
</protein>
<comment type="caution">
    <text evidence="4">The sequence shown here is derived from an EMBL/GenBank/DDBJ whole genome shotgun (WGS) entry which is preliminary data.</text>
</comment>
<name>C0BE18_9FIRM</name>
<dbReference type="Gene3D" id="1.10.260.40">
    <property type="entry name" value="lambda repressor-like DNA-binding domains"/>
    <property type="match status" value="1"/>
</dbReference>
<sequence>MIILGSDQENKLLAKGGNYMELSIQIKKYRTELHLSQEELAEKVYVTRQTISNWENEKSYPDIHSLLLLSSLFNVSLDQLIKGDIEKMKEIISEQEIKKFNYYGSIYTVHLAVLIISAVPLFMWLGRYAYIPFGILFIITMYWALKVEKLKKKK</sequence>
<keyword evidence="2" id="KW-1133">Transmembrane helix</keyword>
<dbReference type="HOGENOM" id="CLU_066192_2_2_9"/>
<dbReference type="PANTHER" id="PTHR46558">
    <property type="entry name" value="TRACRIPTIONAL REGULATORY PROTEIN-RELATED-RELATED"/>
    <property type="match status" value="1"/>
</dbReference>
<dbReference type="PANTHER" id="PTHR46558:SF15">
    <property type="entry name" value="HELIX-TURN-HELIX DOMAIN PROTEIN"/>
    <property type="match status" value="1"/>
</dbReference>
<organism evidence="4 5">
    <name type="scientific">Coprococcus comes ATCC 27758</name>
    <dbReference type="NCBI Taxonomy" id="470146"/>
    <lineage>
        <taxon>Bacteria</taxon>
        <taxon>Bacillati</taxon>
        <taxon>Bacillota</taxon>
        <taxon>Clostridia</taxon>
        <taxon>Lachnospirales</taxon>
        <taxon>Lachnospiraceae</taxon>
        <taxon>Coprococcus</taxon>
    </lineage>
</organism>